<keyword evidence="2" id="KW-0472">Membrane</keyword>
<dbReference type="PANTHER" id="PTHR47327">
    <property type="entry name" value="FI18240P1-RELATED"/>
    <property type="match status" value="1"/>
</dbReference>
<feature type="transmembrane region" description="Helical" evidence="2">
    <location>
        <begin position="200"/>
        <end position="223"/>
    </location>
</feature>
<dbReference type="InterPro" id="IPR001507">
    <property type="entry name" value="ZP_dom"/>
</dbReference>
<sequence>PGIFAELRVEDGTKSLVSDFKAFRFPSTARVNFVATVRFCQDACEPSKCAGGTVSMGRRKRAVHKSLLDTDENIDDEDEHEVTIEFTDINDGEVTIPLKSTTYDTTLPRTTMKSTPPFIATSSNAYSNVTSSVAASTSSLAASSSSEAEPSTESELMPNDIPISLALVVGEDTMPEGWDNQYRRREHYVDDHYVCTPTSAVIASVFTLLVILTAVMVGAMFFYRTKRRQWKKLAGGEPFAITQQAKGGFYNSPDVMFRMPYGGPPPGFPGQPSRSSNMAASLQSAHPFPKMHDEAP</sequence>
<feature type="non-terminal residue" evidence="4">
    <location>
        <position position="296"/>
    </location>
</feature>
<dbReference type="PANTHER" id="PTHR47327:SF9">
    <property type="entry name" value="NO MECHANORECEPTOR POTENTIAL A, ISOFORM A"/>
    <property type="match status" value="1"/>
</dbReference>
<dbReference type="AlphaFoldDB" id="A0AAV2QKG1"/>
<name>A0AAV2QKG1_MEGNR</name>
<gene>
    <name evidence="4" type="ORF">MNOR_LOCUS13777</name>
</gene>
<dbReference type="EMBL" id="CAXKWB010008020">
    <property type="protein sequence ID" value="CAL4089343.1"/>
    <property type="molecule type" value="Genomic_DNA"/>
</dbReference>
<evidence type="ECO:0000256" key="2">
    <source>
        <dbReference type="SAM" id="Phobius"/>
    </source>
</evidence>
<comment type="caution">
    <text evidence="4">The sequence shown here is derived from an EMBL/GenBank/DDBJ whole genome shotgun (WGS) entry which is preliminary data.</text>
</comment>
<accession>A0AAV2QKG1</accession>
<evidence type="ECO:0000313" key="4">
    <source>
        <dbReference type="EMBL" id="CAL4089343.1"/>
    </source>
</evidence>
<organism evidence="4 5">
    <name type="scientific">Meganyctiphanes norvegica</name>
    <name type="common">Northern krill</name>
    <name type="synonym">Thysanopoda norvegica</name>
    <dbReference type="NCBI Taxonomy" id="48144"/>
    <lineage>
        <taxon>Eukaryota</taxon>
        <taxon>Metazoa</taxon>
        <taxon>Ecdysozoa</taxon>
        <taxon>Arthropoda</taxon>
        <taxon>Crustacea</taxon>
        <taxon>Multicrustacea</taxon>
        <taxon>Malacostraca</taxon>
        <taxon>Eumalacostraca</taxon>
        <taxon>Eucarida</taxon>
        <taxon>Euphausiacea</taxon>
        <taxon>Euphausiidae</taxon>
        <taxon>Meganyctiphanes</taxon>
    </lineage>
</organism>
<dbReference type="InterPro" id="IPR052774">
    <property type="entry name" value="Celegans_DevNeuronal_Protein"/>
</dbReference>
<dbReference type="GO" id="GO:0009653">
    <property type="term" value="P:anatomical structure morphogenesis"/>
    <property type="evidence" value="ECO:0007669"/>
    <property type="project" value="TreeGrafter"/>
</dbReference>
<feature type="domain" description="ZP" evidence="3">
    <location>
        <begin position="1"/>
        <end position="56"/>
    </location>
</feature>
<feature type="compositionally biased region" description="Polar residues" evidence="1">
    <location>
        <begin position="273"/>
        <end position="284"/>
    </location>
</feature>
<keyword evidence="2" id="KW-1133">Transmembrane helix</keyword>
<feature type="region of interest" description="Disordered" evidence="1">
    <location>
        <begin position="261"/>
        <end position="296"/>
    </location>
</feature>
<evidence type="ECO:0000313" key="5">
    <source>
        <dbReference type="Proteomes" id="UP001497623"/>
    </source>
</evidence>
<evidence type="ECO:0000256" key="1">
    <source>
        <dbReference type="SAM" id="MobiDB-lite"/>
    </source>
</evidence>
<evidence type="ECO:0000259" key="3">
    <source>
        <dbReference type="PROSITE" id="PS51034"/>
    </source>
</evidence>
<proteinExistence type="predicted"/>
<dbReference type="PROSITE" id="PS51034">
    <property type="entry name" value="ZP_2"/>
    <property type="match status" value="1"/>
</dbReference>
<dbReference type="Proteomes" id="UP001497623">
    <property type="component" value="Unassembled WGS sequence"/>
</dbReference>
<protein>
    <recommendedName>
        <fullName evidence="3">ZP domain-containing protein</fullName>
    </recommendedName>
</protein>
<keyword evidence="5" id="KW-1185">Reference proteome</keyword>
<keyword evidence="2" id="KW-0812">Transmembrane</keyword>
<reference evidence="4 5" key="1">
    <citation type="submission" date="2024-05" db="EMBL/GenBank/DDBJ databases">
        <authorList>
            <person name="Wallberg A."/>
        </authorList>
    </citation>
    <scope>NUCLEOTIDE SEQUENCE [LARGE SCALE GENOMIC DNA]</scope>
</reference>
<feature type="non-terminal residue" evidence="4">
    <location>
        <position position="1"/>
    </location>
</feature>